<evidence type="ECO:0000256" key="2">
    <source>
        <dbReference type="ARBA" id="ARBA00023157"/>
    </source>
</evidence>
<dbReference type="GO" id="GO:0061750">
    <property type="term" value="F:acid sphingomyelin phosphodiesterase activity"/>
    <property type="evidence" value="ECO:0007669"/>
    <property type="project" value="TreeGrafter"/>
</dbReference>
<keyword evidence="1" id="KW-0378">Hydrolase</keyword>
<evidence type="ECO:0000256" key="1">
    <source>
        <dbReference type="ARBA" id="ARBA00022801"/>
    </source>
</evidence>
<feature type="signal peptide" evidence="4">
    <location>
        <begin position="1"/>
        <end position="20"/>
    </location>
</feature>
<dbReference type="PANTHER" id="PTHR10340:SF29">
    <property type="entry name" value="SPHINGOMYELIN PHOSPHODIESTERASE"/>
    <property type="match status" value="1"/>
</dbReference>
<protein>
    <submittedName>
        <fullName evidence="6">Sphingomyelin phosphodiesterase 1</fullName>
    </submittedName>
</protein>
<dbReference type="GO" id="GO:0016020">
    <property type="term" value="C:membrane"/>
    <property type="evidence" value="ECO:0007669"/>
    <property type="project" value="GOC"/>
</dbReference>
<keyword evidence="3" id="KW-0325">Glycoprotein</keyword>
<evidence type="ECO:0000256" key="4">
    <source>
        <dbReference type="SAM" id="SignalP"/>
    </source>
</evidence>
<dbReference type="GO" id="GO:0005615">
    <property type="term" value="C:extracellular space"/>
    <property type="evidence" value="ECO:0007669"/>
    <property type="project" value="TreeGrafter"/>
</dbReference>
<reference evidence="6" key="1">
    <citation type="submission" date="2013-07" db="EMBL/GenBank/DDBJ databases">
        <title>Midgut Transcriptome Profiling of Anoplphora glabripennis, a Lignocellulose Degrading, Wood-Boring Cerambycid.</title>
        <authorList>
            <person name="Scully E.D."/>
            <person name="Hoover K."/>
            <person name="Carlson J.E."/>
            <person name="Tien M."/>
            <person name="Geib S.M."/>
        </authorList>
    </citation>
    <scope>NUCLEOTIDE SEQUENCE</scope>
</reference>
<dbReference type="EMBL" id="GALX01005101">
    <property type="protein sequence ID" value="JAB63365.1"/>
    <property type="molecule type" value="Transcribed_RNA"/>
</dbReference>
<dbReference type="SUPFAM" id="SSF47862">
    <property type="entry name" value="Saposin"/>
    <property type="match status" value="1"/>
</dbReference>
<dbReference type="PROSITE" id="PS50015">
    <property type="entry name" value="SAP_B"/>
    <property type="match status" value="1"/>
</dbReference>
<accession>V5G074</accession>
<feature type="chain" id="PRO_5004736539" evidence="4">
    <location>
        <begin position="21"/>
        <end position="289"/>
    </location>
</feature>
<name>V5G074_ANOGL</name>
<sequence>MGSKLLVYLLFCAFVCVSKSKPLGDELQSVSQTLHTYLDSLPKGISIDDFATCTSCKIVADLLIAERKLGMTNEQLVKEADFVCTLLKIESATICEGIIRPNVDVFAYMIDNTKDISGKRICGLILPEKDCDSEHYDWSIDVPEGNTVDKPKAIGTNPYNVLHISDIHYDPRYTPGKTTQCGAPLCCQDDQDDGSEEGTSCGYWAEYISADTPIQTVEEAFKQMATHEFDFVYYTGDTIRHRVWSTSTENNTKEIITITICSRNTSKSQSLLLWEITNLIPSILGLLKE</sequence>
<organism evidence="6">
    <name type="scientific">Anoplophora glabripennis</name>
    <name type="common">Asian longhorn beetle</name>
    <name type="synonym">Anoplophora nobilis</name>
    <dbReference type="NCBI Taxonomy" id="217634"/>
    <lineage>
        <taxon>Eukaryota</taxon>
        <taxon>Metazoa</taxon>
        <taxon>Ecdysozoa</taxon>
        <taxon>Arthropoda</taxon>
        <taxon>Hexapoda</taxon>
        <taxon>Insecta</taxon>
        <taxon>Pterygota</taxon>
        <taxon>Neoptera</taxon>
        <taxon>Endopterygota</taxon>
        <taxon>Coleoptera</taxon>
        <taxon>Polyphaga</taxon>
        <taxon>Cucujiformia</taxon>
        <taxon>Chrysomeloidea</taxon>
        <taxon>Cerambycidae</taxon>
        <taxon>Lamiinae</taxon>
        <taxon>Lamiini</taxon>
        <taxon>Anoplophora</taxon>
    </lineage>
</organism>
<keyword evidence="2" id="KW-1015">Disulfide bond</keyword>
<dbReference type="InterPro" id="IPR011001">
    <property type="entry name" value="Saposin-like"/>
</dbReference>
<dbReference type="GO" id="GO:0005764">
    <property type="term" value="C:lysosome"/>
    <property type="evidence" value="ECO:0007669"/>
    <property type="project" value="TreeGrafter"/>
</dbReference>
<feature type="domain" description="Saposin B-type" evidence="5">
    <location>
        <begin position="49"/>
        <end position="135"/>
    </location>
</feature>
<dbReference type="GO" id="GO:0006685">
    <property type="term" value="P:sphingomyelin catabolic process"/>
    <property type="evidence" value="ECO:0007669"/>
    <property type="project" value="TreeGrafter"/>
</dbReference>
<dbReference type="InterPro" id="IPR029052">
    <property type="entry name" value="Metallo-depent_PP-like"/>
</dbReference>
<evidence type="ECO:0000256" key="3">
    <source>
        <dbReference type="ARBA" id="ARBA00023180"/>
    </source>
</evidence>
<evidence type="ECO:0000259" key="5">
    <source>
        <dbReference type="PROSITE" id="PS50015"/>
    </source>
</evidence>
<dbReference type="PANTHER" id="PTHR10340">
    <property type="entry name" value="SPHINGOMYELIN PHOSPHODIESTERASE"/>
    <property type="match status" value="1"/>
</dbReference>
<gene>
    <name evidence="6" type="primary">ASM1</name>
</gene>
<keyword evidence="4" id="KW-0732">Signal</keyword>
<proteinExistence type="predicted"/>
<dbReference type="GO" id="GO:0046513">
    <property type="term" value="P:ceramide biosynthetic process"/>
    <property type="evidence" value="ECO:0007669"/>
    <property type="project" value="TreeGrafter"/>
</dbReference>
<evidence type="ECO:0000313" key="6">
    <source>
        <dbReference type="EMBL" id="JAB63365.1"/>
    </source>
</evidence>
<dbReference type="SUPFAM" id="SSF56300">
    <property type="entry name" value="Metallo-dependent phosphatases"/>
    <property type="match status" value="1"/>
</dbReference>
<dbReference type="AlphaFoldDB" id="V5G074"/>
<dbReference type="InterPro" id="IPR008139">
    <property type="entry name" value="SaposinB_dom"/>
</dbReference>